<dbReference type="GO" id="GO:0030488">
    <property type="term" value="P:tRNA methylation"/>
    <property type="evidence" value="ECO:0007669"/>
    <property type="project" value="TreeGrafter"/>
</dbReference>
<dbReference type="Gene3D" id="3.40.50.300">
    <property type="entry name" value="P-loop containing nucleotide triphosphate hydrolases"/>
    <property type="match status" value="1"/>
</dbReference>
<keyword evidence="7" id="KW-0963">Cytoplasm</keyword>
<keyword evidence="5 7" id="KW-0630">Potassium</keyword>
<feature type="binding site" evidence="7">
    <location>
        <begin position="242"/>
        <end position="248"/>
    </location>
    <ligand>
        <name>GTP</name>
        <dbReference type="ChEBI" id="CHEBI:37565"/>
    </ligand>
</feature>
<evidence type="ECO:0000313" key="10">
    <source>
        <dbReference type="Proteomes" id="UP000675940"/>
    </source>
</evidence>
<dbReference type="InterPro" id="IPR005225">
    <property type="entry name" value="Small_GTP-bd"/>
</dbReference>
<feature type="binding site" evidence="7">
    <location>
        <position position="242"/>
    </location>
    <ligand>
        <name>K(+)</name>
        <dbReference type="ChEBI" id="CHEBI:29103"/>
    </ligand>
</feature>
<evidence type="ECO:0000256" key="4">
    <source>
        <dbReference type="ARBA" id="ARBA00022801"/>
    </source>
</evidence>
<dbReference type="EMBL" id="JAGISH010000006">
    <property type="protein sequence ID" value="MBP0483315.1"/>
    <property type="molecule type" value="Genomic_DNA"/>
</dbReference>
<feature type="binding site" evidence="7">
    <location>
        <position position="244"/>
    </location>
    <ligand>
        <name>K(+)</name>
        <dbReference type="ChEBI" id="CHEBI:29103"/>
    </ligand>
</feature>
<feature type="binding site" evidence="7">
    <location>
        <begin position="223"/>
        <end position="228"/>
    </location>
    <ligand>
        <name>GTP</name>
        <dbReference type="ChEBI" id="CHEBI:37565"/>
    </ligand>
</feature>
<reference evidence="9" key="1">
    <citation type="submission" date="2021-03" db="EMBL/GenBank/DDBJ databases">
        <title>Sagittula salina sp. nov. strain M10.9X isolated from the marine waste.</title>
        <authorList>
            <person name="Satari L."/>
            <person name="Molina-Menor E."/>
            <person name="Vidal-Verdu A."/>
            <person name="Pascual J."/>
            <person name="Pereto J."/>
            <person name="Porcar M."/>
        </authorList>
    </citation>
    <scope>NUCLEOTIDE SEQUENCE</scope>
    <source>
        <strain evidence="9">M10.9X</strain>
    </source>
</reference>
<feature type="binding site" evidence="7">
    <location>
        <position position="248"/>
    </location>
    <ligand>
        <name>Mg(2+)</name>
        <dbReference type="ChEBI" id="CHEBI:18420"/>
    </ligand>
</feature>
<dbReference type="InterPro" id="IPR031168">
    <property type="entry name" value="G_TrmE"/>
</dbReference>
<comment type="caution">
    <text evidence="9">The sequence shown here is derived from an EMBL/GenBank/DDBJ whole genome shotgun (WGS) entry which is preliminary data.</text>
</comment>
<comment type="function">
    <text evidence="7">Exhibits a very high intrinsic GTPase hydrolysis rate. Involved in the addition of a carboxymethylaminomethyl (cmnm) group at the wobble position (U34) of certain tRNAs, forming tRNA-cmnm(5)s(2)U34.</text>
</comment>
<dbReference type="AlphaFoldDB" id="A0A940MP55"/>
<dbReference type="InterPro" id="IPR018948">
    <property type="entry name" value="GTP-bd_TrmE_N"/>
</dbReference>
<evidence type="ECO:0000259" key="8">
    <source>
        <dbReference type="PROSITE" id="PS51709"/>
    </source>
</evidence>
<dbReference type="CDD" id="cd14858">
    <property type="entry name" value="TrmE_N"/>
    <property type="match status" value="1"/>
</dbReference>
<feature type="binding site" evidence="7">
    <location>
        <position position="227"/>
    </location>
    <ligand>
        <name>Mg(2+)</name>
        <dbReference type="ChEBI" id="CHEBI:18420"/>
    </ligand>
</feature>
<keyword evidence="6 7" id="KW-0342">GTP-binding</keyword>
<dbReference type="GO" id="GO:0005737">
    <property type="term" value="C:cytoplasm"/>
    <property type="evidence" value="ECO:0007669"/>
    <property type="project" value="UniProtKB-SubCell"/>
</dbReference>
<dbReference type="FunFam" id="3.30.1360.120:FF:000007">
    <property type="entry name" value="tRNA modification GTPase GTPBP3, mitochondrial"/>
    <property type="match status" value="1"/>
</dbReference>
<keyword evidence="7" id="KW-0460">Magnesium</keyword>
<dbReference type="EC" id="3.6.-.-" evidence="7"/>
<dbReference type="NCBIfam" id="NF003661">
    <property type="entry name" value="PRK05291.1-3"/>
    <property type="match status" value="1"/>
</dbReference>
<dbReference type="InterPro" id="IPR006073">
    <property type="entry name" value="GTP-bd"/>
</dbReference>
<dbReference type="Gene3D" id="1.20.120.430">
    <property type="entry name" value="tRNA modification GTPase MnmE domain 2"/>
    <property type="match status" value="1"/>
</dbReference>
<dbReference type="SUPFAM" id="SSF116878">
    <property type="entry name" value="TrmE connector domain"/>
    <property type="match status" value="1"/>
</dbReference>
<organism evidence="9 10">
    <name type="scientific">Sagittula salina</name>
    <dbReference type="NCBI Taxonomy" id="2820268"/>
    <lineage>
        <taxon>Bacteria</taxon>
        <taxon>Pseudomonadati</taxon>
        <taxon>Pseudomonadota</taxon>
        <taxon>Alphaproteobacteria</taxon>
        <taxon>Rhodobacterales</taxon>
        <taxon>Roseobacteraceae</taxon>
        <taxon>Sagittula</taxon>
    </lineage>
</organism>
<keyword evidence="4 7" id="KW-0378">Hydrolase</keyword>
<dbReference type="InterPro" id="IPR027266">
    <property type="entry name" value="TrmE/GcvT-like"/>
</dbReference>
<dbReference type="GO" id="GO:0005525">
    <property type="term" value="F:GTP binding"/>
    <property type="evidence" value="ECO:0007669"/>
    <property type="project" value="UniProtKB-UniRule"/>
</dbReference>
<protein>
    <recommendedName>
        <fullName evidence="7">tRNA modification GTPase MnmE</fullName>
        <ecNumber evidence="7">3.6.-.-</ecNumber>
    </recommendedName>
</protein>
<feature type="binding site" evidence="7">
    <location>
        <position position="223"/>
    </location>
    <ligand>
        <name>K(+)</name>
        <dbReference type="ChEBI" id="CHEBI:29103"/>
    </ligand>
</feature>
<evidence type="ECO:0000256" key="1">
    <source>
        <dbReference type="ARBA" id="ARBA00011043"/>
    </source>
</evidence>
<feature type="binding site" evidence="7">
    <location>
        <position position="247"/>
    </location>
    <ligand>
        <name>K(+)</name>
        <dbReference type="ChEBI" id="CHEBI:29103"/>
    </ligand>
</feature>
<dbReference type="InterPro" id="IPR027417">
    <property type="entry name" value="P-loop_NTPase"/>
</dbReference>
<dbReference type="RefSeq" id="WP_209361248.1">
    <property type="nucleotide sequence ID" value="NZ_JAGISH010000006.1"/>
</dbReference>
<feature type="domain" description="TrmE-type G" evidence="8">
    <location>
        <begin position="213"/>
        <end position="349"/>
    </location>
</feature>
<keyword evidence="3 7" id="KW-0547">Nucleotide-binding</keyword>
<name>A0A940MP55_9RHOB</name>
<keyword evidence="10" id="KW-1185">Reference proteome</keyword>
<comment type="caution">
    <text evidence="7">Lacks conserved residue(s) required for the propagation of feature annotation.</text>
</comment>
<dbReference type="Gene3D" id="3.30.1360.120">
    <property type="entry name" value="Probable tRNA modification gtpase trme, domain 1"/>
    <property type="match status" value="1"/>
</dbReference>
<feature type="binding site" evidence="7">
    <location>
        <begin position="267"/>
        <end position="270"/>
    </location>
    <ligand>
        <name>GTP</name>
        <dbReference type="ChEBI" id="CHEBI:37565"/>
    </ligand>
</feature>
<keyword evidence="2 7" id="KW-0819">tRNA processing</keyword>
<evidence type="ECO:0000256" key="2">
    <source>
        <dbReference type="ARBA" id="ARBA00022694"/>
    </source>
</evidence>
<dbReference type="InterPro" id="IPR025867">
    <property type="entry name" value="MnmE_helical"/>
</dbReference>
<dbReference type="InterPro" id="IPR004520">
    <property type="entry name" value="GTPase_MnmE"/>
</dbReference>
<comment type="similarity">
    <text evidence="1 7">Belongs to the TRAFAC class TrmE-Era-EngA-EngB-Septin-like GTPase superfamily. TrmE GTPase family.</text>
</comment>
<dbReference type="PROSITE" id="PS51709">
    <property type="entry name" value="G_TRME"/>
    <property type="match status" value="1"/>
</dbReference>
<evidence type="ECO:0000256" key="7">
    <source>
        <dbReference type="HAMAP-Rule" id="MF_00379"/>
    </source>
</evidence>
<evidence type="ECO:0000256" key="3">
    <source>
        <dbReference type="ARBA" id="ARBA00022741"/>
    </source>
</evidence>
<dbReference type="Pfam" id="PF01926">
    <property type="entry name" value="MMR_HSR1"/>
    <property type="match status" value="1"/>
</dbReference>
<dbReference type="Pfam" id="PF10396">
    <property type="entry name" value="TrmE_N"/>
    <property type="match status" value="1"/>
</dbReference>
<dbReference type="Proteomes" id="UP000675940">
    <property type="component" value="Unassembled WGS sequence"/>
</dbReference>
<dbReference type="HAMAP" id="MF_00379">
    <property type="entry name" value="GTPase_MnmE"/>
    <property type="match status" value="1"/>
</dbReference>
<comment type="subcellular location">
    <subcellularLocation>
        <location evidence="7">Cytoplasm</location>
    </subcellularLocation>
</comment>
<comment type="subunit">
    <text evidence="7">Homodimer. Heterotetramer of two MnmE and two MnmG subunits.</text>
</comment>
<sequence>MDTIFALASAPGKAGVAVLRVSGPHAWRAAETLAGRVPAPRYASLCTLKDSQGAFLDQAIVLCFEAGKSFTGEESVEFHLHGSVAVVKAVLGALGKLDGFRLAGAGEFTRRALENGCLDLTQVEALSDLIESETEAQRQHALKVLEGALSKKVESWRQDLIRAAALIEATIDFVDEDVPVDVSGEVCALLDRVEQDVVHELQGLDAAERVRSGFEVAIVGPPNAGKSTLLNALAGREAAITSNVAGTTRDIIEVRMDIGGIPVTFLDTAGLRETDDPVEQLGVDRARQRARAADLRIQLLEPGSDPLMNIGDCDLVLRPKSDNGGLGGISGKTGAGIPELFSRIAATFSDQVANAGLASHERHRVNLIGSLENIRRARLAMDKGFENQDLVSEDIRISFRYLETLVGKVDVEHLLDEIFSSFCIGK</sequence>
<dbReference type="GO" id="GO:0003924">
    <property type="term" value="F:GTPase activity"/>
    <property type="evidence" value="ECO:0007669"/>
    <property type="project" value="UniProtKB-UniRule"/>
</dbReference>
<dbReference type="CDD" id="cd04164">
    <property type="entry name" value="trmE"/>
    <property type="match status" value="1"/>
</dbReference>
<dbReference type="InterPro" id="IPR027368">
    <property type="entry name" value="MnmE_dom2"/>
</dbReference>
<gene>
    <name evidence="7 9" type="primary">mnmE</name>
    <name evidence="7" type="synonym">trmE</name>
    <name evidence="9" type="ORF">J5474_12530</name>
</gene>
<dbReference type="PANTHER" id="PTHR42714:SF2">
    <property type="entry name" value="TRNA MODIFICATION GTPASE GTPBP3, MITOCHONDRIAL"/>
    <property type="match status" value="1"/>
</dbReference>
<accession>A0A940MP55</accession>
<dbReference type="PANTHER" id="PTHR42714">
    <property type="entry name" value="TRNA MODIFICATION GTPASE GTPBP3"/>
    <property type="match status" value="1"/>
</dbReference>
<dbReference type="GO" id="GO:0002098">
    <property type="term" value="P:tRNA wobble uridine modification"/>
    <property type="evidence" value="ECO:0007669"/>
    <property type="project" value="TreeGrafter"/>
</dbReference>
<dbReference type="Pfam" id="PF12631">
    <property type="entry name" value="MnmE_helical"/>
    <property type="match status" value="1"/>
</dbReference>
<dbReference type="SUPFAM" id="SSF103025">
    <property type="entry name" value="Folate-binding domain"/>
    <property type="match status" value="1"/>
</dbReference>
<evidence type="ECO:0000313" key="9">
    <source>
        <dbReference type="EMBL" id="MBP0483315.1"/>
    </source>
</evidence>
<comment type="cofactor">
    <cofactor evidence="7">
        <name>K(+)</name>
        <dbReference type="ChEBI" id="CHEBI:29103"/>
    </cofactor>
    <text evidence="7">Binds 1 potassium ion per subunit.</text>
</comment>
<dbReference type="GO" id="GO:0046872">
    <property type="term" value="F:metal ion binding"/>
    <property type="evidence" value="ECO:0007669"/>
    <property type="project" value="UniProtKB-KW"/>
</dbReference>
<dbReference type="NCBIfam" id="TIGR00231">
    <property type="entry name" value="small_GTP"/>
    <property type="match status" value="1"/>
</dbReference>
<dbReference type="SUPFAM" id="SSF52540">
    <property type="entry name" value="P-loop containing nucleoside triphosphate hydrolases"/>
    <property type="match status" value="1"/>
</dbReference>
<evidence type="ECO:0000256" key="5">
    <source>
        <dbReference type="ARBA" id="ARBA00022958"/>
    </source>
</evidence>
<proteinExistence type="inferred from homology"/>
<evidence type="ECO:0000256" key="6">
    <source>
        <dbReference type="ARBA" id="ARBA00023134"/>
    </source>
</evidence>
<keyword evidence="7" id="KW-0479">Metal-binding</keyword>